<reference evidence="3 5" key="1">
    <citation type="journal article" date="2012" name="Nature">
        <title>Algal genomes reveal evolutionary mosaicism and the fate of nucleomorphs.</title>
        <authorList>
            <consortium name="DOE Joint Genome Institute"/>
            <person name="Curtis B.A."/>
            <person name="Tanifuji G."/>
            <person name="Burki F."/>
            <person name="Gruber A."/>
            <person name="Irimia M."/>
            <person name="Maruyama S."/>
            <person name="Arias M.C."/>
            <person name="Ball S.G."/>
            <person name="Gile G.H."/>
            <person name="Hirakawa Y."/>
            <person name="Hopkins J.F."/>
            <person name="Kuo A."/>
            <person name="Rensing S.A."/>
            <person name="Schmutz J."/>
            <person name="Symeonidi A."/>
            <person name="Elias M."/>
            <person name="Eveleigh R.J."/>
            <person name="Herman E.K."/>
            <person name="Klute M.J."/>
            <person name="Nakayama T."/>
            <person name="Obornik M."/>
            <person name="Reyes-Prieto A."/>
            <person name="Armbrust E.V."/>
            <person name="Aves S.J."/>
            <person name="Beiko R.G."/>
            <person name="Coutinho P."/>
            <person name="Dacks J.B."/>
            <person name="Durnford D.G."/>
            <person name="Fast N.M."/>
            <person name="Green B.R."/>
            <person name="Grisdale C.J."/>
            <person name="Hempel F."/>
            <person name="Henrissat B."/>
            <person name="Hoppner M.P."/>
            <person name="Ishida K."/>
            <person name="Kim E."/>
            <person name="Koreny L."/>
            <person name="Kroth P.G."/>
            <person name="Liu Y."/>
            <person name="Malik S.B."/>
            <person name="Maier U.G."/>
            <person name="McRose D."/>
            <person name="Mock T."/>
            <person name="Neilson J.A."/>
            <person name="Onodera N.T."/>
            <person name="Poole A.M."/>
            <person name="Pritham E.J."/>
            <person name="Richards T.A."/>
            <person name="Rocap G."/>
            <person name="Roy S.W."/>
            <person name="Sarai C."/>
            <person name="Schaack S."/>
            <person name="Shirato S."/>
            <person name="Slamovits C.H."/>
            <person name="Spencer D.F."/>
            <person name="Suzuki S."/>
            <person name="Worden A.Z."/>
            <person name="Zauner S."/>
            <person name="Barry K."/>
            <person name="Bell C."/>
            <person name="Bharti A.K."/>
            <person name="Crow J.A."/>
            <person name="Grimwood J."/>
            <person name="Kramer R."/>
            <person name="Lindquist E."/>
            <person name="Lucas S."/>
            <person name="Salamov A."/>
            <person name="McFadden G.I."/>
            <person name="Lane C.E."/>
            <person name="Keeling P.J."/>
            <person name="Gray M.W."/>
            <person name="Grigoriev I.V."/>
            <person name="Archibald J.M."/>
        </authorList>
    </citation>
    <scope>NUCLEOTIDE SEQUENCE</scope>
    <source>
        <strain evidence="3 5">CCMP2712</strain>
    </source>
</reference>
<evidence type="ECO:0000259" key="2">
    <source>
        <dbReference type="Pfam" id="PF10354"/>
    </source>
</evidence>
<feature type="domain" description="25S rRNA (uridine-N(3))-methyltransferase BMT5-like" evidence="2">
    <location>
        <begin position="117"/>
        <end position="310"/>
    </location>
</feature>
<dbReference type="STRING" id="905079.L1K4C9"/>
<proteinExistence type="predicted"/>
<dbReference type="HOGENOM" id="CLU_646315_0_0_1"/>
<feature type="region of interest" description="Disordered" evidence="1">
    <location>
        <begin position="1"/>
        <end position="27"/>
    </location>
</feature>
<gene>
    <name evidence="3" type="ORF">GUITHDRAFT_99236</name>
</gene>
<dbReference type="RefSeq" id="XP_005842439.1">
    <property type="nucleotide sequence ID" value="XM_005842382.1"/>
</dbReference>
<reference evidence="5" key="2">
    <citation type="submission" date="2012-11" db="EMBL/GenBank/DDBJ databases">
        <authorList>
            <person name="Kuo A."/>
            <person name="Curtis B.A."/>
            <person name="Tanifuji G."/>
            <person name="Burki F."/>
            <person name="Gruber A."/>
            <person name="Irimia M."/>
            <person name="Maruyama S."/>
            <person name="Arias M.C."/>
            <person name="Ball S.G."/>
            <person name="Gile G.H."/>
            <person name="Hirakawa Y."/>
            <person name="Hopkins J.F."/>
            <person name="Rensing S.A."/>
            <person name="Schmutz J."/>
            <person name="Symeonidi A."/>
            <person name="Elias M."/>
            <person name="Eveleigh R.J."/>
            <person name="Herman E.K."/>
            <person name="Klute M.J."/>
            <person name="Nakayama T."/>
            <person name="Obornik M."/>
            <person name="Reyes-Prieto A."/>
            <person name="Armbrust E.V."/>
            <person name="Aves S.J."/>
            <person name="Beiko R.G."/>
            <person name="Coutinho P."/>
            <person name="Dacks J.B."/>
            <person name="Durnford D.G."/>
            <person name="Fast N.M."/>
            <person name="Green B.R."/>
            <person name="Grisdale C."/>
            <person name="Hempe F."/>
            <person name="Henrissat B."/>
            <person name="Hoppner M.P."/>
            <person name="Ishida K.-I."/>
            <person name="Kim E."/>
            <person name="Koreny L."/>
            <person name="Kroth P.G."/>
            <person name="Liu Y."/>
            <person name="Malik S.-B."/>
            <person name="Maier U.G."/>
            <person name="McRose D."/>
            <person name="Mock T."/>
            <person name="Neilson J.A."/>
            <person name="Onodera N.T."/>
            <person name="Poole A.M."/>
            <person name="Pritham E.J."/>
            <person name="Richards T.A."/>
            <person name="Rocap G."/>
            <person name="Roy S.W."/>
            <person name="Sarai C."/>
            <person name="Schaack S."/>
            <person name="Shirato S."/>
            <person name="Slamovits C.H."/>
            <person name="Spencer D.F."/>
            <person name="Suzuki S."/>
            <person name="Worden A.Z."/>
            <person name="Zauner S."/>
            <person name="Barry K."/>
            <person name="Bell C."/>
            <person name="Bharti A.K."/>
            <person name="Crow J.A."/>
            <person name="Grimwood J."/>
            <person name="Kramer R."/>
            <person name="Lindquist E."/>
            <person name="Lucas S."/>
            <person name="Salamov A."/>
            <person name="McFadden G.I."/>
            <person name="Lane C.E."/>
            <person name="Keeling P.J."/>
            <person name="Gray M.W."/>
            <person name="Grigoriev I.V."/>
            <person name="Archibald J.M."/>
        </authorList>
    </citation>
    <scope>NUCLEOTIDE SEQUENCE</scope>
    <source>
        <strain evidence="5">CCMP2712</strain>
    </source>
</reference>
<dbReference type="OrthoDB" id="273345at2759"/>
<organism evidence="3">
    <name type="scientific">Guillardia theta (strain CCMP2712)</name>
    <name type="common">Cryptophyte</name>
    <dbReference type="NCBI Taxonomy" id="905079"/>
    <lineage>
        <taxon>Eukaryota</taxon>
        <taxon>Cryptophyceae</taxon>
        <taxon>Pyrenomonadales</taxon>
        <taxon>Geminigeraceae</taxon>
        <taxon>Guillardia</taxon>
    </lineage>
</organism>
<reference evidence="4" key="3">
    <citation type="submission" date="2015-06" db="UniProtKB">
        <authorList>
            <consortium name="EnsemblProtists"/>
        </authorList>
    </citation>
    <scope>IDENTIFICATION</scope>
</reference>
<evidence type="ECO:0000313" key="5">
    <source>
        <dbReference type="Proteomes" id="UP000011087"/>
    </source>
</evidence>
<evidence type="ECO:0000256" key="1">
    <source>
        <dbReference type="SAM" id="MobiDB-lite"/>
    </source>
</evidence>
<keyword evidence="5" id="KW-1185">Reference proteome</keyword>
<sequence length="425" mass="48262">MKGKRKGEHEGEQWKGKKQKHARVEEEEEEEIRSYRFTCRRCEDDRLFCYPEVMACTLSGCIPCAYKLVVQPFIKHEQGSRFRPNRRPEECIRMRAAASSPPAASDLAALLPKSSILTVGDGDLTFSMSMARRLRASEHAGCFVATTHLSRRSLEEAYGKEEIGKTIRELEASGAVVLHEVDATDLSSSISRSCRKSRQQDSNMISDLRFDLVVWNFPCVDGGKEGKDAQLEEIEQNKDLMSKFFMSVIKITRQGGQVHVSHKTKPPFCHWNLPELAESAGHKTEQEELRLGFVRRVVFDRSMFPSYHNRKVATGRGRFPTWDAVTYVWRCTSRSEKEEEMGGRGAQERVALMHLLRREGMIDRLSEEARRQRSSSSSRGSGEERGCVLDKAGVHELEEEVVVCDGMIRLSDKILDSICKLLLLG</sequence>
<dbReference type="OMA" id="FTRCIAC"/>
<evidence type="ECO:0000313" key="4">
    <source>
        <dbReference type="EnsemblProtists" id="EKX55459"/>
    </source>
</evidence>
<feature type="region of interest" description="Disordered" evidence="1">
    <location>
        <begin position="366"/>
        <end position="385"/>
    </location>
</feature>
<dbReference type="PANTHER" id="PTHR11538:SF104">
    <property type="entry name" value="25S RRNA (URIDINE-N(3))-METHYLTRANSFERASE BMT5-LIKE DOMAIN-CONTAINING PROTEIN"/>
    <property type="match status" value="1"/>
</dbReference>
<accession>L1K4C9</accession>
<dbReference type="InterPro" id="IPR019446">
    <property type="entry name" value="BMT5-like"/>
</dbReference>
<dbReference type="Proteomes" id="UP000011087">
    <property type="component" value="Unassembled WGS sequence"/>
</dbReference>
<protein>
    <recommendedName>
        <fullName evidence="2">25S rRNA (uridine-N(3))-methyltransferase BMT5-like domain-containing protein</fullName>
    </recommendedName>
</protein>
<dbReference type="PANTHER" id="PTHR11538">
    <property type="entry name" value="PHENYLALANYL-TRNA SYNTHETASE"/>
    <property type="match status" value="1"/>
</dbReference>
<name>L1K4C9_GUITC</name>
<dbReference type="GeneID" id="17312169"/>
<dbReference type="eggNOG" id="KOG4174">
    <property type="taxonomic scope" value="Eukaryota"/>
</dbReference>
<dbReference type="AlphaFoldDB" id="L1K4C9"/>
<dbReference type="Pfam" id="PF10354">
    <property type="entry name" value="BMT5-like"/>
    <property type="match status" value="1"/>
</dbReference>
<dbReference type="GO" id="GO:0070042">
    <property type="term" value="F:rRNA (uridine-N3-)-methyltransferase activity"/>
    <property type="evidence" value="ECO:0007669"/>
    <property type="project" value="InterPro"/>
</dbReference>
<dbReference type="EnsemblProtists" id="EKX55459">
    <property type="protein sequence ID" value="EKX55459"/>
    <property type="gene ID" value="GUITHDRAFT_99236"/>
</dbReference>
<dbReference type="GO" id="GO:0070475">
    <property type="term" value="P:rRNA base methylation"/>
    <property type="evidence" value="ECO:0007669"/>
    <property type="project" value="InterPro"/>
</dbReference>
<dbReference type="EMBL" id="JH992965">
    <property type="protein sequence ID" value="EKX55459.1"/>
    <property type="molecule type" value="Genomic_DNA"/>
</dbReference>
<evidence type="ECO:0000313" key="3">
    <source>
        <dbReference type="EMBL" id="EKX55459.1"/>
    </source>
</evidence>
<dbReference type="KEGG" id="gtt:GUITHDRAFT_99236"/>
<dbReference type="PaxDb" id="55529-EKX55459"/>
<dbReference type="GO" id="GO:0005737">
    <property type="term" value="C:cytoplasm"/>
    <property type="evidence" value="ECO:0007669"/>
    <property type="project" value="TreeGrafter"/>
</dbReference>